<sequence length="69" mass="7219">RSSVSSGGSYSPSSMMAMGQIQSPPIHGMGQSMPTVIGYNPSPSMLHNMTRSSNPSLMHPEAKASSQLP</sequence>
<feature type="non-terminal residue" evidence="2">
    <location>
        <position position="69"/>
    </location>
</feature>
<reference evidence="2" key="1">
    <citation type="submission" date="2014-12" db="EMBL/GenBank/DDBJ databases">
        <title>Insight into the proteome of Arion vulgaris.</title>
        <authorList>
            <person name="Aradska J."/>
            <person name="Bulat T."/>
            <person name="Smidak R."/>
            <person name="Sarate P."/>
            <person name="Gangsoo J."/>
            <person name="Sialana F."/>
            <person name="Bilban M."/>
            <person name="Lubec G."/>
        </authorList>
    </citation>
    <scope>NUCLEOTIDE SEQUENCE</scope>
    <source>
        <tissue evidence="2">Skin</tissue>
    </source>
</reference>
<protein>
    <submittedName>
        <fullName evidence="2">Uncharacterized protein</fullName>
    </submittedName>
</protein>
<name>A0A0B6Y1P9_9EUPU</name>
<accession>A0A0B6Y1P9</accession>
<feature type="compositionally biased region" description="Low complexity" evidence="1">
    <location>
        <begin position="1"/>
        <end position="19"/>
    </location>
</feature>
<evidence type="ECO:0000313" key="2">
    <source>
        <dbReference type="EMBL" id="CEK50033.1"/>
    </source>
</evidence>
<feature type="non-terminal residue" evidence="2">
    <location>
        <position position="1"/>
    </location>
</feature>
<organism evidence="2">
    <name type="scientific">Arion vulgaris</name>
    <dbReference type="NCBI Taxonomy" id="1028688"/>
    <lineage>
        <taxon>Eukaryota</taxon>
        <taxon>Metazoa</taxon>
        <taxon>Spiralia</taxon>
        <taxon>Lophotrochozoa</taxon>
        <taxon>Mollusca</taxon>
        <taxon>Gastropoda</taxon>
        <taxon>Heterobranchia</taxon>
        <taxon>Euthyneura</taxon>
        <taxon>Panpulmonata</taxon>
        <taxon>Eupulmonata</taxon>
        <taxon>Stylommatophora</taxon>
        <taxon>Helicina</taxon>
        <taxon>Arionoidea</taxon>
        <taxon>Arionidae</taxon>
        <taxon>Arion</taxon>
    </lineage>
</organism>
<evidence type="ECO:0000256" key="1">
    <source>
        <dbReference type="SAM" id="MobiDB-lite"/>
    </source>
</evidence>
<dbReference type="EMBL" id="HACG01003168">
    <property type="protein sequence ID" value="CEK50033.1"/>
    <property type="molecule type" value="Transcribed_RNA"/>
</dbReference>
<proteinExistence type="predicted"/>
<feature type="region of interest" description="Disordered" evidence="1">
    <location>
        <begin position="1"/>
        <end position="69"/>
    </location>
</feature>
<dbReference type="AlphaFoldDB" id="A0A0B6Y1P9"/>
<gene>
    <name evidence="2" type="primary">ORF9683</name>
</gene>
<feature type="compositionally biased region" description="Polar residues" evidence="1">
    <location>
        <begin position="41"/>
        <end position="56"/>
    </location>
</feature>